<dbReference type="PROSITE" id="PS51670">
    <property type="entry name" value="SHKT"/>
    <property type="match status" value="1"/>
</dbReference>
<dbReference type="AlphaFoldDB" id="A0A8S3VBF2"/>
<dbReference type="Proteomes" id="UP000683360">
    <property type="component" value="Unassembled WGS sequence"/>
</dbReference>
<dbReference type="SMART" id="SM00254">
    <property type="entry name" value="ShKT"/>
    <property type="match status" value="2"/>
</dbReference>
<comment type="caution">
    <text evidence="3">The sequence shown here is derived from an EMBL/GenBank/DDBJ whole genome shotgun (WGS) entry which is preliminary data.</text>
</comment>
<evidence type="ECO:0000313" key="3">
    <source>
        <dbReference type="EMBL" id="CAG2250975.1"/>
    </source>
</evidence>
<feature type="domain" description="ShKT" evidence="2">
    <location>
        <begin position="9"/>
        <end position="43"/>
    </location>
</feature>
<dbReference type="OrthoDB" id="10504370at2759"/>
<dbReference type="Pfam" id="PF01549">
    <property type="entry name" value="ShK"/>
    <property type="match status" value="1"/>
</dbReference>
<dbReference type="EMBL" id="CAJPWZ010003073">
    <property type="protein sequence ID" value="CAG2250975.1"/>
    <property type="molecule type" value="Genomic_DNA"/>
</dbReference>
<comment type="caution">
    <text evidence="1">Lacks conserved residue(s) required for the propagation of feature annotation.</text>
</comment>
<feature type="disulfide bond" evidence="1">
    <location>
        <begin position="9"/>
        <end position="43"/>
    </location>
</feature>
<evidence type="ECO:0000256" key="1">
    <source>
        <dbReference type="PROSITE-ProRule" id="PRU01005"/>
    </source>
</evidence>
<keyword evidence="4" id="KW-1185">Reference proteome</keyword>
<organism evidence="3 4">
    <name type="scientific">Mytilus edulis</name>
    <name type="common">Blue mussel</name>
    <dbReference type="NCBI Taxonomy" id="6550"/>
    <lineage>
        <taxon>Eukaryota</taxon>
        <taxon>Metazoa</taxon>
        <taxon>Spiralia</taxon>
        <taxon>Lophotrochozoa</taxon>
        <taxon>Mollusca</taxon>
        <taxon>Bivalvia</taxon>
        <taxon>Autobranchia</taxon>
        <taxon>Pteriomorphia</taxon>
        <taxon>Mytilida</taxon>
        <taxon>Mytiloidea</taxon>
        <taxon>Mytilidae</taxon>
        <taxon>Mytilinae</taxon>
        <taxon>Mytilus</taxon>
    </lineage>
</organism>
<name>A0A8S3VBF2_MYTED</name>
<reference evidence="3" key="1">
    <citation type="submission" date="2021-03" db="EMBL/GenBank/DDBJ databases">
        <authorList>
            <person name="Bekaert M."/>
        </authorList>
    </citation>
    <scope>NUCLEOTIDE SEQUENCE</scope>
</reference>
<dbReference type="Gene3D" id="1.10.10.1940">
    <property type="match status" value="1"/>
</dbReference>
<protein>
    <recommendedName>
        <fullName evidence="2">ShKT domain-containing protein</fullName>
    </recommendedName>
</protein>
<gene>
    <name evidence="3" type="ORF">MEDL_62734</name>
</gene>
<proteinExistence type="predicted"/>
<dbReference type="InterPro" id="IPR003582">
    <property type="entry name" value="ShKT_dom"/>
</dbReference>
<evidence type="ECO:0000313" key="4">
    <source>
        <dbReference type="Proteomes" id="UP000683360"/>
    </source>
</evidence>
<sequence length="183" mass="18839">MATLFAVGCVDKRGDCASYAIQTCTNPKYTEWVKDNCARTCLCSGGSYYTGRYVGPSGSGTGTIAGSNVQVTITAITTPVPKKTTTSSKTTPSTMGISASTIRKATSTVGTTASTIGTTTSTVGTTASTIGTTISTMGTTTSTINGITAKKQPCMDDPRLACDISVCNTDLKIFCQLTCNRCP</sequence>
<accession>A0A8S3VBF2</accession>
<evidence type="ECO:0000259" key="2">
    <source>
        <dbReference type="PROSITE" id="PS51670"/>
    </source>
</evidence>
<keyword evidence="1" id="KW-1015">Disulfide bond</keyword>